<keyword evidence="2" id="KW-1185">Reference proteome</keyword>
<organism evidence="1 2">
    <name type="scientific">Linum trigynum</name>
    <dbReference type="NCBI Taxonomy" id="586398"/>
    <lineage>
        <taxon>Eukaryota</taxon>
        <taxon>Viridiplantae</taxon>
        <taxon>Streptophyta</taxon>
        <taxon>Embryophyta</taxon>
        <taxon>Tracheophyta</taxon>
        <taxon>Spermatophyta</taxon>
        <taxon>Magnoliopsida</taxon>
        <taxon>eudicotyledons</taxon>
        <taxon>Gunneridae</taxon>
        <taxon>Pentapetalae</taxon>
        <taxon>rosids</taxon>
        <taxon>fabids</taxon>
        <taxon>Malpighiales</taxon>
        <taxon>Linaceae</taxon>
        <taxon>Linum</taxon>
    </lineage>
</organism>
<dbReference type="AlphaFoldDB" id="A0AAV2EN09"/>
<name>A0AAV2EN09_9ROSI</name>
<accession>A0AAV2EN09</accession>
<evidence type="ECO:0000313" key="1">
    <source>
        <dbReference type="EMBL" id="CAL1387363.1"/>
    </source>
</evidence>
<sequence>MSYKLIPPTRTKDMTWSHLGCPRPFHRRRQVLVPHRRRPASLLLPFQMHRTSPLVRRMGQFLHQLIRPQRLKSFFAKVTVFGFGPSIWSCTTRPL</sequence>
<gene>
    <name evidence="1" type="ORF">LTRI10_LOCUS28354</name>
</gene>
<proteinExistence type="predicted"/>
<dbReference type="Proteomes" id="UP001497516">
    <property type="component" value="Chromosome 5"/>
</dbReference>
<reference evidence="1 2" key="1">
    <citation type="submission" date="2024-04" db="EMBL/GenBank/DDBJ databases">
        <authorList>
            <person name="Fracassetti M."/>
        </authorList>
    </citation>
    <scope>NUCLEOTIDE SEQUENCE [LARGE SCALE GENOMIC DNA]</scope>
</reference>
<dbReference type="EMBL" id="OZ034818">
    <property type="protein sequence ID" value="CAL1387363.1"/>
    <property type="molecule type" value="Genomic_DNA"/>
</dbReference>
<protein>
    <submittedName>
        <fullName evidence="1">Uncharacterized protein</fullName>
    </submittedName>
</protein>
<evidence type="ECO:0000313" key="2">
    <source>
        <dbReference type="Proteomes" id="UP001497516"/>
    </source>
</evidence>